<reference evidence="4" key="1">
    <citation type="submission" date="2018-09" db="EMBL/GenBank/DDBJ databases">
        <authorList>
            <person name="Livingstone P.G."/>
            <person name="Whitworth D.E."/>
        </authorList>
    </citation>
    <scope>NUCLEOTIDE SEQUENCE [LARGE SCALE GENOMIC DNA]</scope>
    <source>
        <strain evidence="4">CA040B</strain>
    </source>
</reference>
<sequence length="519" mass="55092">MHFALPRLLAPRALVATLTVSVLTACGDPKPPPTPDPPQVTLSIPEPNTAAPTLKIRVLVSGCDTVSQLAIDDRGTFVKTVPYTSGSMDFEIAANEFKYPNGMAAKLALKAQATCNDGRTNVSQPQAATFLPVTKVVKDADPNGQVVTDFFIAEGGGTNVNFIGCGNPTTGIGTLFRVDAAGQLLKSVELGLPCSPFTVNTDVNPATDKRWVWTPGVGAVAVKSDFTLSGRTRSTYSLANLSVMDNGDALIMDENNIVSRLKHTSNNGSTQWDFPSPWPIIAPPLQKGSDVLVAFVKQPDVSTATVLQIVVARLDANGTGEMKDPVSERVILDYNGNFSTPPLASFSPDGSILYLGFPFGSGQSRVQACRTDMNGCEGSALKWTSGNLPVPLQFILPFAAGSRVAAIGAQRVWFLNSETGAIANKDGKSVDASGNLRVIQVQLGRATSSEFYLLNGPAVDGALPQEIVAVDSAEKGELFRYEVSSSLSCSVDNDNRLWMRTGNNLVQALPLADYRKVVP</sequence>
<dbReference type="Proteomes" id="UP000273405">
    <property type="component" value="Unassembled WGS sequence"/>
</dbReference>
<feature type="chain" id="PRO_5017397364" evidence="2">
    <location>
        <begin position="28"/>
        <end position="519"/>
    </location>
</feature>
<keyword evidence="4" id="KW-1185">Reference proteome</keyword>
<feature type="signal peptide" evidence="2">
    <location>
        <begin position="1"/>
        <end position="27"/>
    </location>
</feature>
<evidence type="ECO:0000256" key="2">
    <source>
        <dbReference type="SAM" id="SignalP"/>
    </source>
</evidence>
<proteinExistence type="predicted"/>
<evidence type="ECO:0000256" key="1">
    <source>
        <dbReference type="SAM" id="MobiDB-lite"/>
    </source>
</evidence>
<keyword evidence="2" id="KW-0732">Signal</keyword>
<dbReference type="EMBL" id="RAWG01000089">
    <property type="protein sequence ID" value="RKH42332.1"/>
    <property type="molecule type" value="Genomic_DNA"/>
</dbReference>
<comment type="caution">
    <text evidence="3">The sequence shown here is derived from an EMBL/GenBank/DDBJ whole genome shotgun (WGS) entry which is preliminary data.</text>
</comment>
<dbReference type="AlphaFoldDB" id="A0A3A8NQR1"/>
<organism evidence="3 4">
    <name type="scientific">Corallococcus sicarius</name>
    <dbReference type="NCBI Taxonomy" id="2316726"/>
    <lineage>
        <taxon>Bacteria</taxon>
        <taxon>Pseudomonadati</taxon>
        <taxon>Myxococcota</taxon>
        <taxon>Myxococcia</taxon>
        <taxon>Myxococcales</taxon>
        <taxon>Cystobacterineae</taxon>
        <taxon>Myxococcaceae</taxon>
        <taxon>Corallococcus</taxon>
    </lineage>
</organism>
<feature type="region of interest" description="Disordered" evidence="1">
    <location>
        <begin position="27"/>
        <end position="46"/>
    </location>
</feature>
<dbReference type="RefSeq" id="WP_120626139.1">
    <property type="nucleotide sequence ID" value="NZ_RAWG01000089.1"/>
</dbReference>
<protein>
    <submittedName>
        <fullName evidence="3">Uncharacterized protein</fullName>
    </submittedName>
</protein>
<evidence type="ECO:0000313" key="3">
    <source>
        <dbReference type="EMBL" id="RKH42332.1"/>
    </source>
</evidence>
<dbReference type="OrthoDB" id="5378357at2"/>
<gene>
    <name evidence="3" type="ORF">D7X12_16030</name>
</gene>
<dbReference type="PROSITE" id="PS51257">
    <property type="entry name" value="PROKAR_LIPOPROTEIN"/>
    <property type="match status" value="1"/>
</dbReference>
<accession>A0A3A8NQR1</accession>
<feature type="compositionally biased region" description="Pro residues" evidence="1">
    <location>
        <begin position="29"/>
        <end position="38"/>
    </location>
</feature>
<name>A0A3A8NQR1_9BACT</name>
<evidence type="ECO:0000313" key="4">
    <source>
        <dbReference type="Proteomes" id="UP000273405"/>
    </source>
</evidence>